<protein>
    <submittedName>
        <fullName evidence="2">Uncharacterized protein</fullName>
    </submittedName>
</protein>
<accession>A0A565CIW6</accession>
<dbReference type="AlphaFoldDB" id="A0A565CIW6"/>
<evidence type="ECO:0000256" key="1">
    <source>
        <dbReference type="PROSITE-ProRule" id="PRU00023"/>
    </source>
</evidence>
<organism evidence="2 3">
    <name type="scientific">Arabis nemorensis</name>
    <dbReference type="NCBI Taxonomy" id="586526"/>
    <lineage>
        <taxon>Eukaryota</taxon>
        <taxon>Viridiplantae</taxon>
        <taxon>Streptophyta</taxon>
        <taxon>Embryophyta</taxon>
        <taxon>Tracheophyta</taxon>
        <taxon>Spermatophyta</taxon>
        <taxon>Magnoliopsida</taxon>
        <taxon>eudicotyledons</taxon>
        <taxon>Gunneridae</taxon>
        <taxon>Pentapetalae</taxon>
        <taxon>rosids</taxon>
        <taxon>malvids</taxon>
        <taxon>Brassicales</taxon>
        <taxon>Brassicaceae</taxon>
        <taxon>Arabideae</taxon>
        <taxon>Arabis</taxon>
    </lineage>
</organism>
<evidence type="ECO:0000313" key="2">
    <source>
        <dbReference type="EMBL" id="VVB13643.1"/>
    </source>
</evidence>
<dbReference type="EMBL" id="CABITT030000008">
    <property type="protein sequence ID" value="VVB13643.1"/>
    <property type="molecule type" value="Genomic_DNA"/>
</dbReference>
<gene>
    <name evidence="2" type="ORF">ANE_LOCUS24087</name>
</gene>
<name>A0A565CIW6_9BRAS</name>
<feature type="repeat" description="ANK" evidence="1">
    <location>
        <begin position="19"/>
        <end position="44"/>
    </location>
</feature>
<dbReference type="SUPFAM" id="SSF48403">
    <property type="entry name" value="Ankyrin repeat"/>
    <property type="match status" value="1"/>
</dbReference>
<reference evidence="2" key="1">
    <citation type="submission" date="2019-07" db="EMBL/GenBank/DDBJ databases">
        <authorList>
            <person name="Dittberner H."/>
        </authorList>
    </citation>
    <scope>NUCLEOTIDE SEQUENCE [LARGE SCALE GENOMIC DNA]</scope>
</reference>
<dbReference type="Proteomes" id="UP000489600">
    <property type="component" value="Unassembled WGS sequence"/>
</dbReference>
<dbReference type="InterPro" id="IPR036770">
    <property type="entry name" value="Ankyrin_rpt-contain_sf"/>
</dbReference>
<comment type="caution">
    <text evidence="2">The sequence shown here is derived from an EMBL/GenBank/DDBJ whole genome shotgun (WGS) entry which is preliminary data.</text>
</comment>
<dbReference type="InterPro" id="IPR002110">
    <property type="entry name" value="Ankyrin_rpt"/>
</dbReference>
<keyword evidence="1" id="KW-0040">ANK repeat</keyword>
<proteinExistence type="predicted"/>
<dbReference type="PROSITE" id="PS50088">
    <property type="entry name" value="ANK_REPEAT"/>
    <property type="match status" value="1"/>
</dbReference>
<dbReference type="Gene3D" id="1.25.40.20">
    <property type="entry name" value="Ankyrin repeat-containing domain"/>
    <property type="match status" value="1"/>
</dbReference>
<dbReference type="PROSITE" id="PS50297">
    <property type="entry name" value="ANK_REP_REGION"/>
    <property type="match status" value="1"/>
</dbReference>
<sequence>MDLLLERGANIEARTWGACGWTPLHSASKERKREAVKCLVENGAFLPDDIIDSTRRFSIVTAWNGLMRR</sequence>
<keyword evidence="3" id="KW-1185">Reference proteome</keyword>
<dbReference type="Pfam" id="PF13637">
    <property type="entry name" value="Ank_4"/>
    <property type="match status" value="1"/>
</dbReference>
<evidence type="ECO:0000313" key="3">
    <source>
        <dbReference type="Proteomes" id="UP000489600"/>
    </source>
</evidence>
<dbReference type="OrthoDB" id="194358at2759"/>